<name>R4RWE6_PHYAS</name>
<keyword evidence="2" id="KW-1185">Reference proteome</keyword>
<reference evidence="1 2" key="1">
    <citation type="journal article" date="2013" name="BMC Genomics">
        <title>Comparison of the complete genome sequence of two closely related isolates of 'Candidatus Phytoplasma australiense' reveals genome plasticity.</title>
        <authorList>
            <person name="Andersen M.T."/>
            <person name="Liefting L.W."/>
            <person name="Havukkala I."/>
            <person name="Beever R.E."/>
        </authorList>
    </citation>
    <scope>NUCLEOTIDE SEQUENCE [LARGE SCALE GENOMIC DNA]</scope>
    <source>
        <strain evidence="1 2">NZSb11</strain>
    </source>
</reference>
<protein>
    <submittedName>
        <fullName evidence="1">Uncharacterized protein</fullName>
    </submittedName>
</protein>
<gene>
    <name evidence="1" type="ORF">SLY_0265</name>
</gene>
<dbReference type="AlphaFoldDB" id="R4RWE6"/>
<proteinExistence type="predicted"/>
<sequence>MFGFLFEGFLALRIILELFDVFKQTFKILKIL</sequence>
<dbReference type="KEGG" id="nzs:SLY_0265"/>
<evidence type="ECO:0000313" key="2">
    <source>
        <dbReference type="Proteomes" id="UP000013941"/>
    </source>
</evidence>
<organism evidence="1 2">
    <name type="scientific">Strawberry lethal yellows phytoplasma (CPA) str. NZSb11</name>
    <dbReference type="NCBI Taxonomy" id="980422"/>
    <lineage>
        <taxon>Bacteria</taxon>
        <taxon>Bacillati</taxon>
        <taxon>Mycoplasmatota</taxon>
        <taxon>Mollicutes</taxon>
        <taxon>Acholeplasmatales</taxon>
        <taxon>Acholeplasmataceae</taxon>
        <taxon>Candidatus Phytoplasma</taxon>
        <taxon>16SrXII (Stolbur group)</taxon>
    </lineage>
</organism>
<dbReference type="Proteomes" id="UP000013941">
    <property type="component" value="Chromosome"/>
</dbReference>
<dbReference type="HOGENOM" id="CLU_3391628_0_0_14"/>
<dbReference type="EMBL" id="CP002548">
    <property type="protein sequence ID" value="AGL90187.1"/>
    <property type="molecule type" value="Genomic_DNA"/>
</dbReference>
<accession>R4RWE6</accession>
<evidence type="ECO:0000313" key="1">
    <source>
        <dbReference type="EMBL" id="AGL90187.1"/>
    </source>
</evidence>